<sequence length="234" mass="25393">MKKLFATFFIAVSVFAVVSCASEEVLPKAYCDTFIISKKVNDVTVHGLGFYAYANVPMSSVIAESPSGEVSQLNSYGANTYEYYKESSDEDFSASLPEIGAYTYTVVPVSGDVLTATDAITSETIEPGTFTSCVFDTGDNRIEVNWEENDDADYAVVVLRNTDGEAVYYSSTLSSSTTTAYISSSNWLDGYSPADGVTYTVDLNFFLLESSSSDYLQAKSVVSQDVVWGEATEE</sequence>
<gene>
    <name evidence="2" type="ORF">BC643_3039</name>
</gene>
<dbReference type="AlphaFoldDB" id="A0A419WB37"/>
<evidence type="ECO:0000313" key="2">
    <source>
        <dbReference type="EMBL" id="RKD92663.1"/>
    </source>
</evidence>
<accession>A0A419WB37</accession>
<proteinExistence type="predicted"/>
<name>A0A419WB37_9BACT</name>
<keyword evidence="3" id="KW-1185">Reference proteome</keyword>
<dbReference type="PROSITE" id="PS51257">
    <property type="entry name" value="PROKAR_LIPOPROTEIN"/>
    <property type="match status" value="1"/>
</dbReference>
<dbReference type="EMBL" id="RAPN01000001">
    <property type="protein sequence ID" value="RKD92663.1"/>
    <property type="molecule type" value="Genomic_DNA"/>
</dbReference>
<organism evidence="2 3">
    <name type="scientific">Mangrovibacterium diazotrophicum</name>
    <dbReference type="NCBI Taxonomy" id="1261403"/>
    <lineage>
        <taxon>Bacteria</taxon>
        <taxon>Pseudomonadati</taxon>
        <taxon>Bacteroidota</taxon>
        <taxon>Bacteroidia</taxon>
        <taxon>Marinilabiliales</taxon>
        <taxon>Prolixibacteraceae</taxon>
        <taxon>Mangrovibacterium</taxon>
    </lineage>
</organism>
<dbReference type="OrthoDB" id="1121672at2"/>
<reference evidence="2 3" key="1">
    <citation type="submission" date="2018-09" db="EMBL/GenBank/DDBJ databases">
        <title>Genomic Encyclopedia of Archaeal and Bacterial Type Strains, Phase II (KMG-II): from individual species to whole genera.</title>
        <authorList>
            <person name="Goeker M."/>
        </authorList>
    </citation>
    <scope>NUCLEOTIDE SEQUENCE [LARGE SCALE GENOMIC DNA]</scope>
    <source>
        <strain evidence="2 3">DSM 27148</strain>
    </source>
</reference>
<dbReference type="RefSeq" id="WP_120273851.1">
    <property type="nucleotide sequence ID" value="NZ_RAPN01000001.1"/>
</dbReference>
<evidence type="ECO:0000313" key="3">
    <source>
        <dbReference type="Proteomes" id="UP000283387"/>
    </source>
</evidence>
<protein>
    <recommendedName>
        <fullName evidence="4">DUF4397 domain-containing protein</fullName>
    </recommendedName>
</protein>
<keyword evidence="1" id="KW-0732">Signal</keyword>
<comment type="caution">
    <text evidence="2">The sequence shown here is derived from an EMBL/GenBank/DDBJ whole genome shotgun (WGS) entry which is preliminary data.</text>
</comment>
<dbReference type="Proteomes" id="UP000283387">
    <property type="component" value="Unassembled WGS sequence"/>
</dbReference>
<evidence type="ECO:0008006" key="4">
    <source>
        <dbReference type="Google" id="ProtNLM"/>
    </source>
</evidence>
<feature type="chain" id="PRO_5019397943" description="DUF4397 domain-containing protein" evidence="1">
    <location>
        <begin position="22"/>
        <end position="234"/>
    </location>
</feature>
<evidence type="ECO:0000256" key="1">
    <source>
        <dbReference type="SAM" id="SignalP"/>
    </source>
</evidence>
<feature type="signal peptide" evidence="1">
    <location>
        <begin position="1"/>
        <end position="21"/>
    </location>
</feature>